<dbReference type="AlphaFoldDB" id="A0A0H4KC28"/>
<dbReference type="PANTHER" id="PTHR11802:SF472">
    <property type="entry name" value="SERINE CARBOXYPEPTIDASE CPVL-RELATED"/>
    <property type="match status" value="1"/>
</dbReference>
<evidence type="ECO:0000313" key="8">
    <source>
        <dbReference type="EMBL" id="AKO90271.1"/>
    </source>
</evidence>
<dbReference type="PANTHER" id="PTHR11802">
    <property type="entry name" value="SERINE PROTEASE FAMILY S10 SERINE CARBOXYPEPTIDASE"/>
    <property type="match status" value="1"/>
</dbReference>
<reference evidence="8" key="2">
    <citation type="submission" date="2015-04" db="EMBL/GenBank/DDBJ databases">
        <authorList>
            <person name="Rhee J.-S."/>
            <person name="Kim B.-M."/>
            <person name="Jeong C.-B."/>
            <person name="Lee J.-H."/>
            <person name="Lee J.-S."/>
        </authorList>
    </citation>
    <scope>NUCLEOTIDE SEQUENCE</scope>
</reference>
<evidence type="ECO:0000256" key="6">
    <source>
        <dbReference type="ARBA" id="ARBA00023180"/>
    </source>
</evidence>
<dbReference type="SUPFAM" id="SSF53474">
    <property type="entry name" value="alpha/beta-Hydrolases"/>
    <property type="match status" value="1"/>
</dbReference>
<accession>A0A0H4KC28</accession>
<dbReference type="Gene3D" id="3.40.50.1820">
    <property type="entry name" value="alpha/beta hydrolase"/>
    <property type="match status" value="1"/>
</dbReference>
<protein>
    <submittedName>
        <fullName evidence="8">Cathepsin A2</fullName>
    </submittedName>
</protein>
<evidence type="ECO:0000256" key="5">
    <source>
        <dbReference type="ARBA" id="ARBA00022801"/>
    </source>
</evidence>
<dbReference type="FunFam" id="3.40.50.1820:FF:000096">
    <property type="entry name" value="Carboxypeptidase vitellogenic-like"/>
    <property type="match status" value="1"/>
</dbReference>
<keyword evidence="4 7" id="KW-0732">Signal</keyword>
<dbReference type="InterPro" id="IPR033124">
    <property type="entry name" value="Ser_caboxypep_his_AS"/>
</dbReference>
<reference evidence="8" key="1">
    <citation type="journal article" date="2015" name="Dev. Comp. Immunol.">
        <title>Genome-wide identification and transcript profile of the whole cathepsin superfamily in the intertidal copepod Tigriopus japonicus.</title>
        <authorList>
            <person name="Jeong C.B."/>
            <person name="Kim B.M."/>
            <person name="Choi H.J."/>
            <person name="Baek I."/>
            <person name="Souissi S."/>
            <person name="Park H.G."/>
            <person name="Lee J.S."/>
            <person name="Rhee J.S."/>
        </authorList>
    </citation>
    <scope>NUCLEOTIDE SEQUENCE</scope>
</reference>
<name>A0A0H4KC28_TIGJA</name>
<dbReference type="InterPro" id="IPR029058">
    <property type="entry name" value="AB_hydrolase_fold"/>
</dbReference>
<sequence>MVKLILAFLCCIAWVDAHRRGPFLQFFPQVPHHNPPQNETGVPLFLTPLITQGKIKQAQNLARVGTPMNELVESYSGYLTVNKPSCNSNLFFWFFPAAYKPEKAPVLLWLQGGPGGSSMFGLFVEHGPFRVTRDMKLEARDTAWSLTHNVLYIDNPVGTGFSFTGRDECYARDQTNVADDLYEALLQFFQLFPQYQKSDFYATGESYAGKYVPAISYKIHTANPSAKQKINFKGMAIGDGLCDPVTMTNYGDFLFAIGLVDEEDRAYFKKVSELQVKLIESKQWVQAFQTFDDLLNGDLSGHPSYFANATGFNYYFNYLMTSSPPEFSYFGKFLQTTDIRKAIHVGNLTYNDGLTVEKHLMEDVMKSVKPWIEELLEHYKVIIYNGQMDVIIAWPLTESFITSMKWKGAEEYLKSARIKWHVGNDLAGYAKQVGNFTQVLVRNAGHMIPYDQPKWAFDLINRFTRGKSFN</sequence>
<keyword evidence="3" id="KW-0645">Protease</keyword>
<dbReference type="InterPro" id="IPR001563">
    <property type="entry name" value="Peptidase_S10"/>
</dbReference>
<dbReference type="Pfam" id="PF00450">
    <property type="entry name" value="Peptidase_S10"/>
    <property type="match status" value="1"/>
</dbReference>
<dbReference type="PROSITE" id="PS00560">
    <property type="entry name" value="CARBOXYPEPT_SER_HIS"/>
    <property type="match status" value="1"/>
</dbReference>
<keyword evidence="5" id="KW-0378">Hydrolase</keyword>
<keyword evidence="2" id="KW-0121">Carboxypeptidase</keyword>
<evidence type="ECO:0000256" key="3">
    <source>
        <dbReference type="ARBA" id="ARBA00022670"/>
    </source>
</evidence>
<feature type="signal peptide" evidence="7">
    <location>
        <begin position="1"/>
        <end position="17"/>
    </location>
</feature>
<evidence type="ECO:0000256" key="1">
    <source>
        <dbReference type="ARBA" id="ARBA00009431"/>
    </source>
</evidence>
<evidence type="ECO:0000256" key="4">
    <source>
        <dbReference type="ARBA" id="ARBA00022729"/>
    </source>
</evidence>
<dbReference type="EMBL" id="KR061513">
    <property type="protein sequence ID" value="AKO90271.1"/>
    <property type="molecule type" value="mRNA"/>
</dbReference>
<comment type="similarity">
    <text evidence="1">Belongs to the peptidase S10 family.</text>
</comment>
<dbReference type="GO" id="GO:0006508">
    <property type="term" value="P:proteolysis"/>
    <property type="evidence" value="ECO:0007669"/>
    <property type="project" value="UniProtKB-KW"/>
</dbReference>
<feature type="chain" id="PRO_5005206614" evidence="7">
    <location>
        <begin position="18"/>
        <end position="470"/>
    </location>
</feature>
<evidence type="ECO:0000256" key="2">
    <source>
        <dbReference type="ARBA" id="ARBA00022645"/>
    </source>
</evidence>
<organism evidence="8">
    <name type="scientific">Tigriopus japonicus</name>
    <name type="common">Copepod</name>
    <dbReference type="NCBI Taxonomy" id="158387"/>
    <lineage>
        <taxon>Eukaryota</taxon>
        <taxon>Metazoa</taxon>
        <taxon>Ecdysozoa</taxon>
        <taxon>Arthropoda</taxon>
        <taxon>Crustacea</taxon>
        <taxon>Multicrustacea</taxon>
        <taxon>Hexanauplia</taxon>
        <taxon>Copepoda</taxon>
        <taxon>Harpacticoida</taxon>
        <taxon>Harpacticidae</taxon>
        <taxon>Tigriopus</taxon>
    </lineage>
</organism>
<dbReference type="GO" id="GO:0004185">
    <property type="term" value="F:serine-type carboxypeptidase activity"/>
    <property type="evidence" value="ECO:0007669"/>
    <property type="project" value="InterPro"/>
</dbReference>
<proteinExistence type="evidence at transcript level"/>
<dbReference type="PRINTS" id="PR00724">
    <property type="entry name" value="CRBOXYPTASEC"/>
</dbReference>
<keyword evidence="6" id="KW-0325">Glycoprotein</keyword>
<evidence type="ECO:0000256" key="7">
    <source>
        <dbReference type="SAM" id="SignalP"/>
    </source>
</evidence>